<evidence type="ECO:0000313" key="4">
    <source>
        <dbReference type="EMBL" id="KAJ2894344.1"/>
    </source>
</evidence>
<feature type="region of interest" description="Disordered" evidence="2">
    <location>
        <begin position="789"/>
        <end position="889"/>
    </location>
</feature>
<dbReference type="InterPro" id="IPR043987">
    <property type="entry name" value="CCZ1/INTU/HSP4_longin_1"/>
</dbReference>
<feature type="compositionally biased region" description="Basic and acidic residues" evidence="2">
    <location>
        <begin position="171"/>
        <end position="180"/>
    </location>
</feature>
<evidence type="ECO:0000256" key="1">
    <source>
        <dbReference type="ARBA" id="ARBA00005352"/>
    </source>
</evidence>
<feature type="region of interest" description="Disordered" evidence="2">
    <location>
        <begin position="317"/>
        <end position="357"/>
    </location>
</feature>
<dbReference type="Pfam" id="PF19031">
    <property type="entry name" value="Intu_longin_1"/>
    <property type="match status" value="1"/>
</dbReference>
<dbReference type="EMBL" id="JAKWBI020000503">
    <property type="protein sequence ID" value="KAJ2894344.1"/>
    <property type="molecule type" value="Genomic_DNA"/>
</dbReference>
<accession>A0AAD5RIC4</accession>
<feature type="compositionally biased region" description="Basic and acidic residues" evidence="2">
    <location>
        <begin position="89"/>
        <end position="100"/>
    </location>
</feature>
<feature type="region of interest" description="Disordered" evidence="2">
    <location>
        <begin position="156"/>
        <end position="180"/>
    </location>
</feature>
<feature type="compositionally biased region" description="Low complexity" evidence="2">
    <location>
        <begin position="329"/>
        <end position="342"/>
    </location>
</feature>
<proteinExistence type="inferred from homology"/>
<comment type="similarity">
    <text evidence="1">Belongs to the CCZ1 family.</text>
</comment>
<feature type="region of interest" description="Disordered" evidence="2">
    <location>
        <begin position="389"/>
        <end position="466"/>
    </location>
</feature>
<dbReference type="Proteomes" id="UP001201980">
    <property type="component" value="Unassembled WGS sequence"/>
</dbReference>
<keyword evidence="5" id="KW-1185">Reference proteome</keyword>
<dbReference type="InterPro" id="IPR013176">
    <property type="entry name" value="Ccz1"/>
</dbReference>
<dbReference type="AlphaFoldDB" id="A0AAD5RIC4"/>
<feature type="compositionally biased region" description="Low complexity" evidence="2">
    <location>
        <begin position="456"/>
        <end position="466"/>
    </location>
</feature>
<dbReference type="GO" id="GO:0016192">
    <property type="term" value="P:vesicle-mediated transport"/>
    <property type="evidence" value="ECO:0007669"/>
    <property type="project" value="InterPro"/>
</dbReference>
<feature type="compositionally biased region" description="Polar residues" evidence="2">
    <location>
        <begin position="416"/>
        <end position="426"/>
    </location>
</feature>
<protein>
    <recommendedName>
        <fullName evidence="3">CCZ1/INTU/HSP4 first Longin domain-containing protein</fullName>
    </recommendedName>
</protein>
<feature type="compositionally biased region" description="Basic and acidic residues" evidence="2">
    <location>
        <begin position="852"/>
        <end position="863"/>
    </location>
</feature>
<feature type="compositionally biased region" description="Basic and acidic residues" evidence="2">
    <location>
        <begin position="70"/>
        <end position="80"/>
    </location>
</feature>
<gene>
    <name evidence="4" type="ORF">MKZ38_007720</name>
</gene>
<feature type="domain" description="CCZ1/INTU/HSP4 first Longin" evidence="3">
    <location>
        <begin position="96"/>
        <end position="153"/>
    </location>
</feature>
<feature type="region of interest" description="Disordered" evidence="2">
    <location>
        <begin position="63"/>
        <end position="100"/>
    </location>
</feature>
<feature type="region of interest" description="Disordered" evidence="2">
    <location>
        <begin position="513"/>
        <end position="533"/>
    </location>
</feature>
<dbReference type="PANTHER" id="PTHR13056:SF0">
    <property type="entry name" value="VACUOLAR FUSION PROTEIN CCZ1 HOMOLOG-RELATED"/>
    <property type="match status" value="1"/>
</dbReference>
<dbReference type="PANTHER" id="PTHR13056">
    <property type="entry name" value="VACUOLAR FUSION PROTEIN CCZ1 HOMOLOG-RELATED"/>
    <property type="match status" value="1"/>
</dbReference>
<sequence length="916" mass="99120">MSASIEAGKIPPSLLPAAKQAIVPAQLGFLAIYSPMLGGLGDDALENQIVYYSSFTSGAADKSRRKRKGVDRVDSDDRASGTKGAASKTGERLKDEQEKNERLRQIGLAQGMVEFAKSFSGGEAVDTVDTEKTRVIVHELEDGWWVVASIDLTRLPLPPPKSGDKNPSAEAQKRPDAEYSSREVKPAALLLADLERAHRVFLMHHVPSLTALWKKLRGGTESPSSSGGANRPRRTSARGRIKFMSIVEKYWDRFLASWSVLLHGNPIRDVFGGIRVAACGELGVGVGEEDRGSGERDALEGFVGRVEGLVDVVVGRFGEDGHKPHDGNSKNNGDDGASGDDSPWLGTGDEPGPEDGAVFLGVGALSRSSLKDVTCWMEDLYTWGEHAYGVSESPTNTRKARRRPVRKPSERRDSASVKSPVTTTARVPSIERGDVAYAQPAAKGTMTKGPPDSKADGTAASLDATSADTEIASSAEDTQNYRHTEAEDGGVNKLVSYLKLGYGTYWSLPGSGTGTPNAGDSPPPEKGNRKGETSGRYLVGFIGDIDSPETTTDNAEEVCSQVNLEVLESRTLLRTLNLEIDPDHVQLHGLYANLSGGDDHESSSSEYPNHGKLRVVVYVAKPFIYVLLFGLRTDSLEWDSLYKSLHTQLQPLRKPLVASTNFRPERPVEGAGSKRGKTPRIYDLVYDVEEMTVHCTIPSIPEPGTSYHRRPQHGNGSLGKAAGGGGWFGVEEVAEDETVWSRVEALNTHSQLLNIWSATRRSPGELERTAKTSRGWWVVWSRIIERDASSPKRKSSIAGPILGTHEEVDEDDLDGESSSEISARPDSEDAEEYRDEDTVLGGKVQPKTPGTVKKDIFLIRRAGETSSSGRSDSPLGGRGSGRFGSSWEWGDGASRLAQGIGVDTKKYIEGLMSLNR</sequence>
<feature type="compositionally biased region" description="Basic and acidic residues" evidence="2">
    <location>
        <begin position="317"/>
        <end position="328"/>
    </location>
</feature>
<organism evidence="4 5">
    <name type="scientific">Zalerion maritima</name>
    <dbReference type="NCBI Taxonomy" id="339359"/>
    <lineage>
        <taxon>Eukaryota</taxon>
        <taxon>Fungi</taxon>
        <taxon>Dikarya</taxon>
        <taxon>Ascomycota</taxon>
        <taxon>Pezizomycotina</taxon>
        <taxon>Sordariomycetes</taxon>
        <taxon>Lulworthiomycetidae</taxon>
        <taxon>Lulworthiales</taxon>
        <taxon>Lulworthiaceae</taxon>
        <taxon>Zalerion</taxon>
    </lineage>
</organism>
<comment type="caution">
    <text evidence="4">The sequence shown here is derived from an EMBL/GenBank/DDBJ whole genome shotgun (WGS) entry which is preliminary data.</text>
</comment>
<evidence type="ECO:0000259" key="3">
    <source>
        <dbReference type="Pfam" id="PF19031"/>
    </source>
</evidence>
<evidence type="ECO:0000313" key="5">
    <source>
        <dbReference type="Proteomes" id="UP001201980"/>
    </source>
</evidence>
<name>A0AAD5RIC4_9PEZI</name>
<dbReference type="GO" id="GO:0035658">
    <property type="term" value="C:Mon1-Ccz1 complex"/>
    <property type="evidence" value="ECO:0007669"/>
    <property type="project" value="InterPro"/>
</dbReference>
<feature type="compositionally biased region" description="Acidic residues" evidence="2">
    <location>
        <begin position="807"/>
        <end position="817"/>
    </location>
</feature>
<evidence type="ECO:0000256" key="2">
    <source>
        <dbReference type="SAM" id="MobiDB-lite"/>
    </source>
</evidence>
<reference evidence="4" key="1">
    <citation type="submission" date="2022-07" db="EMBL/GenBank/DDBJ databases">
        <title>Draft genome sequence of Zalerion maritima ATCC 34329, a (micro)plastics degrading marine fungus.</title>
        <authorList>
            <person name="Paco A."/>
            <person name="Goncalves M.F.M."/>
            <person name="Rocha-Santos T.A.P."/>
            <person name="Alves A."/>
        </authorList>
    </citation>
    <scope>NUCLEOTIDE SEQUENCE</scope>
    <source>
        <strain evidence="4">ATCC 34329</strain>
    </source>
</reference>